<keyword evidence="1" id="KW-1133">Transmembrane helix</keyword>
<dbReference type="PANTHER" id="PTHR39198">
    <property type="entry name" value="HYPOTHETICAL MEMBRANE PROTEIN, CONSERVED"/>
    <property type="match status" value="1"/>
</dbReference>
<keyword evidence="2" id="KW-0732">Signal</keyword>
<evidence type="ECO:0000256" key="1">
    <source>
        <dbReference type="SAM" id="Phobius"/>
    </source>
</evidence>
<dbReference type="EMBL" id="LPUX01000061">
    <property type="protein sequence ID" value="OAP38230.1"/>
    <property type="molecule type" value="Genomic_DNA"/>
</dbReference>
<keyword evidence="5" id="KW-1185">Reference proteome</keyword>
<dbReference type="OrthoDB" id="8631677at2"/>
<comment type="caution">
    <text evidence="4">The sequence shown here is derived from an EMBL/GenBank/DDBJ whole genome shotgun (WGS) entry which is preliminary data.</text>
</comment>
<evidence type="ECO:0000259" key="3">
    <source>
        <dbReference type="Pfam" id="PF10633"/>
    </source>
</evidence>
<feature type="chain" id="PRO_5008097188" description="Alpha-galactosidase NEW3 domain-containing protein" evidence="2">
    <location>
        <begin position="27"/>
        <end position="395"/>
    </location>
</feature>
<dbReference type="PROSITE" id="PS51257">
    <property type="entry name" value="PROKAR_LIPOPROTEIN"/>
    <property type="match status" value="1"/>
</dbReference>
<evidence type="ECO:0000256" key="2">
    <source>
        <dbReference type="SAM" id="SignalP"/>
    </source>
</evidence>
<dbReference type="Proteomes" id="UP000094025">
    <property type="component" value="Unassembled WGS sequence"/>
</dbReference>
<feature type="domain" description="Alpha-galactosidase NEW3" evidence="3">
    <location>
        <begin position="276"/>
        <end position="350"/>
    </location>
</feature>
<dbReference type="RefSeq" id="WP_064242770.1">
    <property type="nucleotide sequence ID" value="NZ_LPUX01000061.1"/>
</dbReference>
<dbReference type="InterPro" id="IPR018905">
    <property type="entry name" value="A-galactase_NEW3"/>
</dbReference>
<feature type="signal peptide" evidence="2">
    <location>
        <begin position="1"/>
        <end position="26"/>
    </location>
</feature>
<dbReference type="Gene3D" id="2.60.40.10">
    <property type="entry name" value="Immunoglobulins"/>
    <property type="match status" value="1"/>
</dbReference>
<sequence length="395" mass="41451">MRTIARWITAAALALGATFACTPAVAQDQQQEVAKLTGFWLTTPHPELAIRPGETETIPLTLRNDNLPPQRASLEVTGVPEGWAWSLRGGNREISAVIVAPDATQEINLELTPPEGASGERVPINVKARYANQTADLPLVVKLSEAAEGGLELKSELPALRGTASSTFSFKIEATNDGAEENLFSLAANVPDGFQSRFKRGYGSEEITGLPIEAGASENVTLEVTPPRSAPAGRYPVVVEVAGGGASATTELSIEVTGQPDVTLTGPQERLSGQAEAGKEASFPFALANNGSAPATDIELSASPPSGWKVEFEPVRVDLIAPDATRQVNVRITPSEKAIAGDYMVSVRASGGPVSESAQFRVTVNTSTIWGMAGLGVIATAVLVLGLAVMRYGRR</sequence>
<dbReference type="InterPro" id="IPR013783">
    <property type="entry name" value="Ig-like_fold"/>
</dbReference>
<dbReference type="STRING" id="1472378.AU381_21845"/>
<reference evidence="4 5" key="1">
    <citation type="journal article" date="2016" name="Int. J. Syst. Evol. Microbiol.">
        <title>Ensifer glycinis sp. nov., an novel rhizobial species associated with Glycine spp.</title>
        <authorList>
            <person name="Yan H."/>
            <person name="Yan J."/>
            <person name="Sui X.H."/>
            <person name="Wang E.T."/>
            <person name="Chen W.X."/>
            <person name="Zhang X.X."/>
            <person name="Chen W.F."/>
        </authorList>
    </citation>
    <scope>NUCLEOTIDE SEQUENCE [LARGE SCALE GENOMIC DNA]</scope>
    <source>
        <strain evidence="4 5">CCBAU 23380</strain>
    </source>
</reference>
<name>A0A178XSH6_9HYPH</name>
<keyword evidence="1" id="KW-0812">Transmembrane</keyword>
<proteinExistence type="predicted"/>
<organism evidence="4 5">
    <name type="scientific">Sinorhizobium glycinis</name>
    <dbReference type="NCBI Taxonomy" id="1472378"/>
    <lineage>
        <taxon>Bacteria</taxon>
        <taxon>Pseudomonadati</taxon>
        <taxon>Pseudomonadota</taxon>
        <taxon>Alphaproteobacteria</taxon>
        <taxon>Hyphomicrobiales</taxon>
        <taxon>Rhizobiaceae</taxon>
        <taxon>Sinorhizobium/Ensifer group</taxon>
        <taxon>Sinorhizobium</taxon>
    </lineage>
</organism>
<feature type="transmembrane region" description="Helical" evidence="1">
    <location>
        <begin position="369"/>
        <end position="390"/>
    </location>
</feature>
<feature type="domain" description="Alpha-galactosidase NEW3" evidence="3">
    <location>
        <begin position="166"/>
        <end position="241"/>
    </location>
</feature>
<dbReference type="PANTHER" id="PTHR39198:SF1">
    <property type="entry name" value="ALPHA-GALACTOSIDASE NEW3 DOMAIN-CONTAINING PROTEIN"/>
    <property type="match status" value="1"/>
</dbReference>
<protein>
    <recommendedName>
        <fullName evidence="3">Alpha-galactosidase NEW3 domain-containing protein</fullName>
    </recommendedName>
</protein>
<dbReference type="Pfam" id="PF10633">
    <property type="entry name" value="NPCBM_assoc"/>
    <property type="match status" value="2"/>
</dbReference>
<dbReference type="AlphaFoldDB" id="A0A178XSH6"/>
<gene>
    <name evidence="4" type="ORF">AU381_21845</name>
</gene>
<evidence type="ECO:0000313" key="5">
    <source>
        <dbReference type="Proteomes" id="UP000094025"/>
    </source>
</evidence>
<keyword evidence="1" id="KW-0472">Membrane</keyword>
<evidence type="ECO:0000313" key="4">
    <source>
        <dbReference type="EMBL" id="OAP38230.1"/>
    </source>
</evidence>
<accession>A0A178XSH6</accession>